<gene>
    <name evidence="1" type="ORF">V5799_007978</name>
</gene>
<evidence type="ECO:0000313" key="1">
    <source>
        <dbReference type="EMBL" id="KAK8785657.1"/>
    </source>
</evidence>
<keyword evidence="2" id="KW-1185">Reference proteome</keyword>
<dbReference type="Proteomes" id="UP001321473">
    <property type="component" value="Unassembled WGS sequence"/>
</dbReference>
<comment type="caution">
    <text evidence="1">The sequence shown here is derived from an EMBL/GenBank/DDBJ whole genome shotgun (WGS) entry which is preliminary data.</text>
</comment>
<sequence length="184" mass="20833">MLVCLLSFRRSIFMPSLYIAVSHKTNTDDATCLIHPISMLNSPSNFSASISVMKAMAHLNTTVSNNISMPMAISFTSDIRTFQPLYQTYQFGRWLTKHYEVFEPCRSQGSLSRLDICKAKAAYPKIPFGIAFFDTERDFMPRPCPGLGLSVGNLSRTRTVRKLRDFLRDKFTDASKLQNCLAVQ</sequence>
<reference evidence="1 2" key="1">
    <citation type="journal article" date="2023" name="Arcadia Sci">
        <title>De novo assembly of a long-read Amblyomma americanum tick genome.</title>
        <authorList>
            <person name="Chou S."/>
            <person name="Poskanzer K.E."/>
            <person name="Rollins M."/>
            <person name="Thuy-Boun P.S."/>
        </authorList>
    </citation>
    <scope>NUCLEOTIDE SEQUENCE [LARGE SCALE GENOMIC DNA]</scope>
    <source>
        <strain evidence="1">F_SG_1</strain>
        <tissue evidence="1">Salivary glands</tissue>
    </source>
</reference>
<protein>
    <submittedName>
        <fullName evidence="1">Uncharacterized protein</fullName>
    </submittedName>
</protein>
<evidence type="ECO:0000313" key="2">
    <source>
        <dbReference type="Proteomes" id="UP001321473"/>
    </source>
</evidence>
<name>A0AAQ4FEJ1_AMBAM</name>
<organism evidence="1 2">
    <name type="scientific">Amblyomma americanum</name>
    <name type="common">Lone star tick</name>
    <dbReference type="NCBI Taxonomy" id="6943"/>
    <lineage>
        <taxon>Eukaryota</taxon>
        <taxon>Metazoa</taxon>
        <taxon>Ecdysozoa</taxon>
        <taxon>Arthropoda</taxon>
        <taxon>Chelicerata</taxon>
        <taxon>Arachnida</taxon>
        <taxon>Acari</taxon>
        <taxon>Parasitiformes</taxon>
        <taxon>Ixodida</taxon>
        <taxon>Ixodoidea</taxon>
        <taxon>Ixodidae</taxon>
        <taxon>Amblyomminae</taxon>
        <taxon>Amblyomma</taxon>
    </lineage>
</organism>
<accession>A0AAQ4FEJ1</accession>
<dbReference type="AlphaFoldDB" id="A0AAQ4FEJ1"/>
<proteinExistence type="predicted"/>
<dbReference type="EMBL" id="JARKHS020003344">
    <property type="protein sequence ID" value="KAK8785657.1"/>
    <property type="molecule type" value="Genomic_DNA"/>
</dbReference>